<organism evidence="2 3">
    <name type="scientific">Paenibacillus peoriae</name>
    <dbReference type="NCBI Taxonomy" id="59893"/>
    <lineage>
        <taxon>Bacteria</taxon>
        <taxon>Bacillati</taxon>
        <taxon>Bacillota</taxon>
        <taxon>Bacilli</taxon>
        <taxon>Bacillales</taxon>
        <taxon>Paenibacillaceae</taxon>
        <taxon>Paenibacillus</taxon>
    </lineage>
</organism>
<protein>
    <recommendedName>
        <fullName evidence="4">Peptidase M10 metallopeptidase domain-containing protein</fullName>
    </recommendedName>
</protein>
<sequence length="201" mass="21426">MRKVKWKKKLIITSMTFVLSLMAATVSADTGTAHIKIGSISGGASNISYWYDSSLSTYGQTGAVDNARSKWDAASSRIGWSSGSSSSAKLKVYAGNYSLPGGTYGSTSYFLSNGQQVDAGAITNGSNYDVARVVLDAGWTSGWSQSERFMNAGHELGHVLGLNHFQNAPAHAGEHWMKSGRYALSSPTSTDTSHVVKKWGN</sequence>
<accession>A0ABU1QI66</accession>
<evidence type="ECO:0000313" key="3">
    <source>
        <dbReference type="Proteomes" id="UP001266807"/>
    </source>
</evidence>
<dbReference type="Gene3D" id="3.40.390.10">
    <property type="entry name" value="Collagenase (Catalytic Domain)"/>
    <property type="match status" value="1"/>
</dbReference>
<gene>
    <name evidence="2" type="ORF">J2W98_003392</name>
</gene>
<dbReference type="EMBL" id="JAVDUG010000004">
    <property type="protein sequence ID" value="MDR6779112.1"/>
    <property type="molecule type" value="Genomic_DNA"/>
</dbReference>
<comment type="caution">
    <text evidence="2">The sequence shown here is derived from an EMBL/GenBank/DDBJ whole genome shotgun (WGS) entry which is preliminary data.</text>
</comment>
<evidence type="ECO:0008006" key="4">
    <source>
        <dbReference type="Google" id="ProtNLM"/>
    </source>
</evidence>
<dbReference type="InterPro" id="IPR024079">
    <property type="entry name" value="MetalloPept_cat_dom_sf"/>
</dbReference>
<feature type="chain" id="PRO_5047375421" description="Peptidase M10 metallopeptidase domain-containing protein" evidence="1">
    <location>
        <begin position="29"/>
        <end position="201"/>
    </location>
</feature>
<evidence type="ECO:0000256" key="1">
    <source>
        <dbReference type="SAM" id="SignalP"/>
    </source>
</evidence>
<reference evidence="2 3" key="1">
    <citation type="submission" date="2023-07" db="EMBL/GenBank/DDBJ databases">
        <title>Sorghum-associated microbial communities from plants grown in Nebraska, USA.</title>
        <authorList>
            <person name="Schachtman D."/>
        </authorList>
    </citation>
    <scope>NUCLEOTIDE SEQUENCE [LARGE SCALE GENOMIC DNA]</scope>
    <source>
        <strain evidence="2 3">BE143</strain>
    </source>
</reference>
<name>A0ABU1QI66_9BACL</name>
<keyword evidence="1" id="KW-0732">Signal</keyword>
<dbReference type="SUPFAM" id="SSF55486">
    <property type="entry name" value="Metalloproteases ('zincins'), catalytic domain"/>
    <property type="match status" value="1"/>
</dbReference>
<feature type="signal peptide" evidence="1">
    <location>
        <begin position="1"/>
        <end position="28"/>
    </location>
</feature>
<dbReference type="RefSeq" id="WP_068940701.1">
    <property type="nucleotide sequence ID" value="NZ_JAVDUG010000004.1"/>
</dbReference>
<keyword evidence="3" id="KW-1185">Reference proteome</keyword>
<proteinExistence type="predicted"/>
<dbReference type="Proteomes" id="UP001266807">
    <property type="component" value="Unassembled WGS sequence"/>
</dbReference>
<evidence type="ECO:0000313" key="2">
    <source>
        <dbReference type="EMBL" id="MDR6779112.1"/>
    </source>
</evidence>